<dbReference type="Proteomes" id="UP000000845">
    <property type="component" value="Chromosome"/>
</dbReference>
<dbReference type="eggNOG" id="COG1397">
    <property type="taxonomic scope" value="Bacteria"/>
</dbReference>
<proteinExistence type="predicted"/>
<name>D1AJR3_SEBTE</name>
<dbReference type="STRING" id="526218.Sterm_0085"/>
<accession>D1AJR3</accession>
<protein>
    <submittedName>
        <fullName evidence="1">Uncharacterized protein</fullName>
    </submittedName>
</protein>
<gene>
    <name evidence="1" type="ordered locus">Sterm_0085</name>
</gene>
<sequence>MKLYRPVGLQELEKILNFGSEKFPDRQVWQPILYIVENYGYAEQISTMWNLKDENSGFSGYILEFTISDDYMKNYDIKQVGDKTHLEYWIPAEDTKKFNNSLTSKIKIINAFYGEKYRGLPFDGTVLEGREPDKQIRELALLMENSYEKFEETVKKCKIQILPNLIYWLRMISDLAGAGKKEKEKVIYEIEKVLSQTYEDYNDIVIDIKSWKSGR</sequence>
<dbReference type="HOGENOM" id="CLU_1359190_0_0_0"/>
<dbReference type="RefSeq" id="WP_012859570.1">
    <property type="nucleotide sequence ID" value="NC_013517.1"/>
</dbReference>
<reference evidence="1 2" key="2">
    <citation type="journal article" date="2010" name="Stand. Genomic Sci.">
        <title>Complete genome sequence of Sebaldella termitidis type strain (NCTC 11300).</title>
        <authorList>
            <person name="Harmon-Smith M."/>
            <person name="Celia L."/>
            <person name="Chertkov O."/>
            <person name="Lapidus A."/>
            <person name="Copeland A."/>
            <person name="Glavina Del Rio T."/>
            <person name="Nolan M."/>
            <person name="Lucas S."/>
            <person name="Tice H."/>
            <person name="Cheng J.F."/>
            <person name="Han C."/>
            <person name="Detter J.C."/>
            <person name="Bruce D."/>
            <person name="Goodwin L."/>
            <person name="Pitluck S."/>
            <person name="Pati A."/>
            <person name="Liolios K."/>
            <person name="Ivanova N."/>
            <person name="Mavromatis K."/>
            <person name="Mikhailova N."/>
            <person name="Chen A."/>
            <person name="Palaniappan K."/>
            <person name="Land M."/>
            <person name="Hauser L."/>
            <person name="Chang Y.J."/>
            <person name="Jeffries C.D."/>
            <person name="Brettin T."/>
            <person name="Goker M."/>
            <person name="Beck B."/>
            <person name="Bristow J."/>
            <person name="Eisen J.A."/>
            <person name="Markowitz V."/>
            <person name="Hugenholtz P."/>
            <person name="Kyrpides N.C."/>
            <person name="Klenk H.P."/>
            <person name="Chen F."/>
        </authorList>
    </citation>
    <scope>NUCLEOTIDE SEQUENCE [LARGE SCALE GENOMIC DNA]</scope>
    <source>
        <strain evidence="2">ATCC 33386 / NCTC 11300</strain>
    </source>
</reference>
<dbReference type="AlphaFoldDB" id="D1AJR3"/>
<dbReference type="KEGG" id="str:Sterm_0085"/>
<evidence type="ECO:0000313" key="2">
    <source>
        <dbReference type="Proteomes" id="UP000000845"/>
    </source>
</evidence>
<keyword evidence="2" id="KW-1185">Reference proteome</keyword>
<dbReference type="EMBL" id="CP001739">
    <property type="protein sequence ID" value="ACZ06970.1"/>
    <property type="molecule type" value="Genomic_DNA"/>
</dbReference>
<reference evidence="2" key="1">
    <citation type="submission" date="2009-09" db="EMBL/GenBank/DDBJ databases">
        <title>The complete chromosome of Sebaldella termitidis ATCC 33386.</title>
        <authorList>
            <consortium name="US DOE Joint Genome Institute (JGI-PGF)"/>
            <person name="Lucas S."/>
            <person name="Copeland A."/>
            <person name="Lapidus A."/>
            <person name="Glavina del Rio T."/>
            <person name="Dalin E."/>
            <person name="Tice H."/>
            <person name="Bruce D."/>
            <person name="Goodwin L."/>
            <person name="Pitluck S."/>
            <person name="Kyrpides N."/>
            <person name="Mavromatis K."/>
            <person name="Ivanova N."/>
            <person name="Mikhailova N."/>
            <person name="Sims D."/>
            <person name="Meincke L."/>
            <person name="Brettin T."/>
            <person name="Detter J.C."/>
            <person name="Han C."/>
            <person name="Larimer F."/>
            <person name="Land M."/>
            <person name="Hauser L."/>
            <person name="Markowitz V."/>
            <person name="Cheng J.F."/>
            <person name="Hugenholtz P."/>
            <person name="Woyke T."/>
            <person name="Wu D."/>
            <person name="Eisen J.A."/>
        </authorList>
    </citation>
    <scope>NUCLEOTIDE SEQUENCE [LARGE SCALE GENOMIC DNA]</scope>
    <source>
        <strain evidence="2">ATCC 33386 / NCTC 11300</strain>
    </source>
</reference>
<evidence type="ECO:0000313" key="1">
    <source>
        <dbReference type="EMBL" id="ACZ06970.1"/>
    </source>
</evidence>
<organism evidence="1 2">
    <name type="scientific">Sebaldella termitidis (strain ATCC 33386 / NCTC 11300)</name>
    <dbReference type="NCBI Taxonomy" id="526218"/>
    <lineage>
        <taxon>Bacteria</taxon>
        <taxon>Fusobacteriati</taxon>
        <taxon>Fusobacteriota</taxon>
        <taxon>Fusobacteriia</taxon>
        <taxon>Fusobacteriales</taxon>
        <taxon>Leptotrichiaceae</taxon>
        <taxon>Sebaldella</taxon>
    </lineage>
</organism>